<evidence type="ECO:0000256" key="3">
    <source>
        <dbReference type="ARBA" id="ARBA00022475"/>
    </source>
</evidence>
<evidence type="ECO:0000256" key="11">
    <source>
        <dbReference type="ARBA" id="ARBA00023049"/>
    </source>
</evidence>
<evidence type="ECO:0000256" key="14">
    <source>
        <dbReference type="PIRNR" id="PIRNR006404"/>
    </source>
</evidence>
<comment type="caution">
    <text evidence="20">The sequence shown here is derived from an EMBL/GenBank/DDBJ whole genome shotgun (WGS) entry which is preliminary data.</text>
</comment>
<dbReference type="InterPro" id="IPR000644">
    <property type="entry name" value="CBS_dom"/>
</dbReference>
<evidence type="ECO:0000256" key="4">
    <source>
        <dbReference type="ARBA" id="ARBA00022670"/>
    </source>
</evidence>
<evidence type="ECO:0000256" key="9">
    <source>
        <dbReference type="ARBA" id="ARBA00022833"/>
    </source>
</evidence>
<evidence type="ECO:0000256" key="15">
    <source>
        <dbReference type="PIRSR" id="PIRSR006404-1"/>
    </source>
</evidence>
<evidence type="ECO:0000313" key="21">
    <source>
        <dbReference type="Proteomes" id="UP000319894"/>
    </source>
</evidence>
<comment type="similarity">
    <text evidence="2 14">Belongs to the peptidase M50B family.</text>
</comment>
<dbReference type="PANTHER" id="PTHR39188">
    <property type="entry name" value="MEMBRANE-ASSOCIATED ZINC METALLOPROTEASE M50B"/>
    <property type="match status" value="1"/>
</dbReference>
<dbReference type="InterPro" id="IPR008915">
    <property type="entry name" value="Peptidase_M50"/>
</dbReference>
<keyword evidence="11 14" id="KW-0482">Metalloprotease</keyword>
<keyword evidence="3 14" id="KW-1003">Cell membrane</keyword>
<dbReference type="GO" id="GO:0006508">
    <property type="term" value="P:proteolysis"/>
    <property type="evidence" value="ECO:0007669"/>
    <property type="project" value="UniProtKB-KW"/>
</dbReference>
<dbReference type="Proteomes" id="UP000319894">
    <property type="component" value="Unassembled WGS sequence"/>
</dbReference>
<dbReference type="PIRSF" id="PIRSF006404">
    <property type="entry name" value="UCP006404_Pept_M50_CBS"/>
    <property type="match status" value="1"/>
</dbReference>
<feature type="transmembrane region" description="Helical" evidence="14">
    <location>
        <begin position="12"/>
        <end position="32"/>
    </location>
</feature>
<protein>
    <recommendedName>
        <fullName evidence="14">Zinc metalloprotease</fullName>
    </recommendedName>
</protein>
<dbReference type="Gene3D" id="3.10.580.10">
    <property type="entry name" value="CBS-domain"/>
    <property type="match status" value="1"/>
</dbReference>
<keyword evidence="7" id="KW-0677">Repeat</keyword>
<dbReference type="AlphaFoldDB" id="A0A554N7N6"/>
<evidence type="ECO:0000256" key="2">
    <source>
        <dbReference type="ARBA" id="ARBA00007931"/>
    </source>
</evidence>
<evidence type="ECO:0000256" key="8">
    <source>
        <dbReference type="ARBA" id="ARBA00022801"/>
    </source>
</evidence>
<dbReference type="InterPro" id="IPR046342">
    <property type="entry name" value="CBS_dom_sf"/>
</dbReference>
<feature type="active site" evidence="15">
    <location>
        <position position="81"/>
    </location>
</feature>
<keyword evidence="9 14" id="KW-0862">Zinc</keyword>
<dbReference type="PROSITE" id="PS51371">
    <property type="entry name" value="CBS"/>
    <property type="match status" value="2"/>
</dbReference>
<keyword evidence="4 14" id="KW-0645">Protease</keyword>
<feature type="binding site" evidence="16">
    <location>
        <position position="80"/>
    </location>
    <ligand>
        <name>Zn(2+)</name>
        <dbReference type="ChEBI" id="CHEBI:29105"/>
        <note>catalytic</note>
    </ligand>
</feature>
<evidence type="ECO:0000256" key="12">
    <source>
        <dbReference type="ARBA" id="ARBA00023122"/>
    </source>
</evidence>
<feature type="binding site" evidence="16">
    <location>
        <position position="84"/>
    </location>
    <ligand>
        <name>Zn(2+)</name>
        <dbReference type="ChEBI" id="CHEBI:29105"/>
        <note>catalytic</note>
    </ligand>
</feature>
<comment type="subcellular location">
    <subcellularLocation>
        <location evidence="1 14">Cell membrane</location>
        <topology evidence="1 14">Multi-pass membrane protein</topology>
    </subcellularLocation>
</comment>
<keyword evidence="10 14" id="KW-1133">Transmembrane helix</keyword>
<keyword evidence="13 14" id="KW-0472">Membrane</keyword>
<feature type="transmembrane region" description="Helical" evidence="14">
    <location>
        <begin position="211"/>
        <end position="241"/>
    </location>
</feature>
<comment type="cofactor">
    <cofactor evidence="14 16">
        <name>Zn(2+)</name>
        <dbReference type="ChEBI" id="CHEBI:29105"/>
    </cofactor>
    <text evidence="14 16">Binds 1 zinc ion per subunit.</text>
</comment>
<dbReference type="SUPFAM" id="SSF54631">
    <property type="entry name" value="CBS-domain pair"/>
    <property type="match status" value="1"/>
</dbReference>
<evidence type="ECO:0000256" key="7">
    <source>
        <dbReference type="ARBA" id="ARBA00022737"/>
    </source>
</evidence>
<evidence type="ECO:0000256" key="10">
    <source>
        <dbReference type="ARBA" id="ARBA00022989"/>
    </source>
</evidence>
<dbReference type="Pfam" id="PF02163">
    <property type="entry name" value="Peptidase_M50"/>
    <property type="match status" value="2"/>
</dbReference>
<evidence type="ECO:0000256" key="17">
    <source>
        <dbReference type="PROSITE-ProRule" id="PRU00703"/>
    </source>
</evidence>
<dbReference type="GO" id="GO:0008237">
    <property type="term" value="F:metallopeptidase activity"/>
    <property type="evidence" value="ECO:0007669"/>
    <property type="project" value="UniProtKB-UniRule"/>
</dbReference>
<evidence type="ECO:0000256" key="6">
    <source>
        <dbReference type="ARBA" id="ARBA00022723"/>
    </source>
</evidence>
<reference evidence="20 21" key="1">
    <citation type="submission" date="2018-06" db="EMBL/GenBank/DDBJ databases">
        <title>Natronomonas sp. F16-60 a new haloarchaeon isolated from a solar saltern of Isla Cristina, Huelva, Spain.</title>
        <authorList>
            <person name="Duran-Viseras A."/>
            <person name="Sanchez-Porro C."/>
            <person name="Ventosa A."/>
        </authorList>
    </citation>
    <scope>NUCLEOTIDE SEQUENCE [LARGE SCALE GENOMIC DNA]</scope>
    <source>
        <strain evidence="20 21">F16-60</strain>
    </source>
</reference>
<dbReference type="Pfam" id="PF00571">
    <property type="entry name" value="CBS"/>
    <property type="match status" value="2"/>
</dbReference>
<feature type="binding site" evidence="16">
    <location>
        <position position="182"/>
    </location>
    <ligand>
        <name>Zn(2+)</name>
        <dbReference type="ChEBI" id="CHEBI:29105"/>
        <note>catalytic</note>
    </ligand>
</feature>
<evidence type="ECO:0000313" key="20">
    <source>
        <dbReference type="EMBL" id="TSD13414.1"/>
    </source>
</evidence>
<dbReference type="GO" id="GO:0046872">
    <property type="term" value="F:metal ion binding"/>
    <property type="evidence" value="ECO:0007669"/>
    <property type="project" value="UniProtKB-UniRule"/>
</dbReference>
<dbReference type="OrthoDB" id="12044at2157"/>
<feature type="transmembrane region" description="Helical" evidence="14">
    <location>
        <begin position="156"/>
        <end position="176"/>
    </location>
</feature>
<evidence type="ECO:0000256" key="18">
    <source>
        <dbReference type="SAM" id="MobiDB-lite"/>
    </source>
</evidence>
<keyword evidence="21" id="KW-1185">Reference proteome</keyword>
<keyword evidence="12 17" id="KW-0129">CBS domain</keyword>
<feature type="region of interest" description="Disordered" evidence="18">
    <location>
        <begin position="382"/>
        <end position="405"/>
    </location>
</feature>
<accession>A0A554N7N6</accession>
<feature type="domain" description="CBS" evidence="19">
    <location>
        <begin position="327"/>
        <end position="388"/>
    </location>
</feature>
<keyword evidence="5 14" id="KW-0812">Transmembrane</keyword>
<keyword evidence="8 14" id="KW-0378">Hydrolase</keyword>
<feature type="domain" description="CBS" evidence="19">
    <location>
        <begin position="263"/>
        <end position="320"/>
    </location>
</feature>
<dbReference type="CDD" id="cd06164">
    <property type="entry name" value="S2P-M50_SpoIVFB_CBS"/>
    <property type="match status" value="1"/>
</dbReference>
<evidence type="ECO:0000256" key="16">
    <source>
        <dbReference type="PIRSR" id="PIRSR006404-2"/>
    </source>
</evidence>
<gene>
    <name evidence="20" type="ORF">DP107_13050</name>
</gene>
<dbReference type="GO" id="GO:0005886">
    <property type="term" value="C:plasma membrane"/>
    <property type="evidence" value="ECO:0007669"/>
    <property type="project" value="UniProtKB-SubCell"/>
</dbReference>
<feature type="compositionally biased region" description="Basic and acidic residues" evidence="18">
    <location>
        <begin position="395"/>
        <end position="405"/>
    </location>
</feature>
<dbReference type="RefSeq" id="WP_144262601.1">
    <property type="nucleotide sequence ID" value="NZ_QMDX01000008.1"/>
</dbReference>
<evidence type="ECO:0000256" key="13">
    <source>
        <dbReference type="ARBA" id="ARBA00023136"/>
    </source>
</evidence>
<proteinExistence type="inferred from homology"/>
<feature type="compositionally biased region" description="Polar residues" evidence="18">
    <location>
        <begin position="382"/>
        <end position="391"/>
    </location>
</feature>
<dbReference type="InterPro" id="IPR016483">
    <property type="entry name" value="UCP006404_Pept_M50_CBS"/>
</dbReference>
<organism evidence="20 21">
    <name type="scientific">Haloglomus irregulare</name>
    <dbReference type="NCBI Taxonomy" id="2234134"/>
    <lineage>
        <taxon>Archaea</taxon>
        <taxon>Methanobacteriati</taxon>
        <taxon>Methanobacteriota</taxon>
        <taxon>Stenosarchaea group</taxon>
        <taxon>Halobacteria</taxon>
        <taxon>Halobacteriales</taxon>
        <taxon>Natronomonadaceae</taxon>
        <taxon>Haloglomus</taxon>
    </lineage>
</organism>
<keyword evidence="6 14" id="KW-0479">Metal-binding</keyword>
<dbReference type="SMART" id="SM00116">
    <property type="entry name" value="CBS"/>
    <property type="match status" value="2"/>
</dbReference>
<feature type="transmembrane region" description="Helical" evidence="14">
    <location>
        <begin position="121"/>
        <end position="144"/>
    </location>
</feature>
<dbReference type="CDD" id="cd04801">
    <property type="entry name" value="CBS_pair_peptidase_M50"/>
    <property type="match status" value="1"/>
</dbReference>
<feature type="transmembrane region" description="Helical" evidence="14">
    <location>
        <begin position="60"/>
        <end position="79"/>
    </location>
</feature>
<sequence>MPSYRIGRIFGIPIELDLTFLLVLPVFAYVIGSQMGEWVGILNGTLSAGIAPGPLTRDPVVAFGLGAAAAVGLFVCVLLHELGHSVTAMRYGVEITSIKLWLFGGVAQLSRFPEDWKQELYIAVAGPVVSVALGAAFFSAFRVLPGGSAEAANAGAALLLGYLALTNVALAVFNMLPGFPMDGGRVLRALLARDRPYARATKLAASVGKGFAFLLGFFALFGGSGINLYLVAIAFFIYMGASSEAQQTMLRAAFEGVSVDDVMTPVDQVRTVDAETSVAELIDRMFRTRHTGFPVTRNDRLVGMITLEDARSANETERDALRVEEVMTTDLYTIDVEADAMAAFSKMQEHGVGRLIVTEEPDGSFAGLLSRTDLMTALDIIQSSGGESTAPTLRHGSEDDRSREV</sequence>
<dbReference type="EMBL" id="QMDX01000008">
    <property type="protein sequence ID" value="TSD13414.1"/>
    <property type="molecule type" value="Genomic_DNA"/>
</dbReference>
<dbReference type="InParanoid" id="A0A554N7N6"/>
<dbReference type="PANTHER" id="PTHR39188:SF3">
    <property type="entry name" value="STAGE IV SPORULATION PROTEIN FB"/>
    <property type="match status" value="1"/>
</dbReference>
<evidence type="ECO:0000259" key="19">
    <source>
        <dbReference type="PROSITE" id="PS51371"/>
    </source>
</evidence>
<evidence type="ECO:0000256" key="1">
    <source>
        <dbReference type="ARBA" id="ARBA00004651"/>
    </source>
</evidence>
<name>A0A554N7N6_9EURY</name>
<evidence type="ECO:0000256" key="5">
    <source>
        <dbReference type="ARBA" id="ARBA00022692"/>
    </source>
</evidence>